<gene>
    <name evidence="3" type="ORF">LEP1GSC058_0999</name>
</gene>
<dbReference type="AlphaFoldDB" id="S3UU82"/>
<accession>S3UU82</accession>
<reference evidence="3" key="1">
    <citation type="submission" date="2013-04" db="EMBL/GenBank/DDBJ databases">
        <authorList>
            <person name="Harkins D.M."/>
            <person name="Durkin A.S."/>
            <person name="Selengut J.D."/>
            <person name="Sanka R."/>
            <person name="DePew J."/>
            <person name="Purushe J."/>
            <person name="Ahmed A."/>
            <person name="van der Linden H."/>
            <person name="Goris M.G.A."/>
            <person name="Hartskeerl R.A."/>
            <person name="Vinetz J.M."/>
            <person name="Sutton G.G."/>
            <person name="Nelson W.C."/>
            <person name="Fouts D.E."/>
        </authorList>
    </citation>
    <scope>NUCLEOTIDE SEQUENCE [LARGE SCALE GENOMIC DNA]</scope>
    <source>
        <strain evidence="3">BUT 6</strain>
    </source>
</reference>
<dbReference type="Proteomes" id="UP000014540">
    <property type="component" value="Unassembled WGS sequence"/>
</dbReference>
<dbReference type="EMBL" id="AKWZ02000011">
    <property type="protein sequence ID" value="EPG72818.1"/>
    <property type="molecule type" value="Genomic_DNA"/>
</dbReference>
<proteinExistence type="predicted"/>
<name>S3UU82_9LEPT</name>
<keyword evidence="4" id="KW-1185">Reference proteome</keyword>
<keyword evidence="3" id="KW-0449">Lipoprotein</keyword>
<feature type="region of interest" description="Disordered" evidence="1">
    <location>
        <begin position="133"/>
        <end position="159"/>
    </location>
</feature>
<feature type="chain" id="PRO_5004524226" evidence="2">
    <location>
        <begin position="22"/>
        <end position="159"/>
    </location>
</feature>
<sequence>MKRFFLKAILAIFVILTQACSGTITRTEVGGRVRDPRFVDSATILRSTDYEELGTSTGESSVFFLFGLIPMTNPLNMDYALSEAVRKIPGGKTIVKVRYWHETHLFFPVGTVSVLKVKGMVVGAPSTDIGSEIEPTTKGAAAVTGKRSANGGASADGKQ</sequence>
<dbReference type="PROSITE" id="PS51257">
    <property type="entry name" value="PROKAR_LIPOPROTEIN"/>
    <property type="match status" value="1"/>
</dbReference>
<evidence type="ECO:0000313" key="3">
    <source>
        <dbReference type="EMBL" id="EPG72818.1"/>
    </source>
</evidence>
<dbReference type="STRING" id="1193011.LEP1GSC058_0999"/>
<keyword evidence="2" id="KW-0732">Signal</keyword>
<evidence type="ECO:0000256" key="2">
    <source>
        <dbReference type="SAM" id="SignalP"/>
    </source>
</evidence>
<evidence type="ECO:0000256" key="1">
    <source>
        <dbReference type="SAM" id="MobiDB-lite"/>
    </source>
</evidence>
<protein>
    <submittedName>
        <fullName evidence="3">Lipoprotein</fullName>
    </submittedName>
</protein>
<evidence type="ECO:0000313" key="4">
    <source>
        <dbReference type="Proteomes" id="UP000014540"/>
    </source>
</evidence>
<feature type="signal peptide" evidence="2">
    <location>
        <begin position="1"/>
        <end position="21"/>
    </location>
</feature>
<dbReference type="RefSeq" id="WP_016551382.1">
    <property type="nucleotide sequence ID" value="NZ_AKWZ02000011.1"/>
</dbReference>
<comment type="caution">
    <text evidence="3">The sequence shown here is derived from an EMBL/GenBank/DDBJ whole genome shotgun (WGS) entry which is preliminary data.</text>
</comment>
<dbReference type="OrthoDB" id="344888at2"/>
<organism evidence="3 4">
    <name type="scientific">Leptospira fainei serovar Hurstbridge str. BUT 6</name>
    <dbReference type="NCBI Taxonomy" id="1193011"/>
    <lineage>
        <taxon>Bacteria</taxon>
        <taxon>Pseudomonadati</taxon>
        <taxon>Spirochaetota</taxon>
        <taxon>Spirochaetia</taxon>
        <taxon>Leptospirales</taxon>
        <taxon>Leptospiraceae</taxon>
        <taxon>Leptospira</taxon>
    </lineage>
</organism>